<reference evidence="1 2" key="1">
    <citation type="journal article" date="2014" name="BMC Genomics">
        <title>A genomic perspective on a new bacterial genus and species from the Alcaligenaceae family, Basilea psittacipulmonis.</title>
        <authorList>
            <person name="Whiteson K.L."/>
            <person name="Hernandez D."/>
            <person name="Lazarevic V."/>
            <person name="Gaia N."/>
            <person name="Farinelli L."/>
            <person name="Francois P."/>
            <person name="Pilo P."/>
            <person name="Frey J."/>
            <person name="Schrenzel J."/>
        </authorList>
    </citation>
    <scope>NUCLEOTIDE SEQUENCE [LARGE SCALE GENOMIC DNA]</scope>
    <source>
        <strain evidence="1 2">DSM 24701</strain>
    </source>
</reference>
<protein>
    <submittedName>
        <fullName evidence="1">ATPase AAA</fullName>
    </submittedName>
</protein>
<dbReference type="PANTHER" id="PTHR42935:SF1">
    <property type="entry name" value="SLR0930 PROTEIN"/>
    <property type="match status" value="1"/>
</dbReference>
<dbReference type="CDD" id="cd00009">
    <property type="entry name" value="AAA"/>
    <property type="match status" value="1"/>
</dbReference>
<dbReference type="Proteomes" id="UP000028945">
    <property type="component" value="Chromosome"/>
</dbReference>
<dbReference type="AlphaFoldDB" id="A0A077DCC7"/>
<evidence type="ECO:0000313" key="2">
    <source>
        <dbReference type="Proteomes" id="UP000028945"/>
    </source>
</evidence>
<dbReference type="STRING" id="1072685.IX83_02090"/>
<dbReference type="Gene3D" id="3.40.50.300">
    <property type="entry name" value="P-loop containing nucleotide triphosphate hydrolases"/>
    <property type="match status" value="1"/>
</dbReference>
<dbReference type="KEGG" id="bpsi:IX83_02090"/>
<dbReference type="InterPro" id="IPR008533">
    <property type="entry name" value="DUF815"/>
</dbReference>
<dbReference type="PANTHER" id="PTHR42935">
    <property type="entry name" value="SLR0930 PROTEIN"/>
    <property type="match status" value="1"/>
</dbReference>
<organism evidence="1 2">
    <name type="scientific">Basilea psittacipulmonis DSM 24701</name>
    <dbReference type="NCBI Taxonomy" id="1072685"/>
    <lineage>
        <taxon>Bacteria</taxon>
        <taxon>Pseudomonadati</taxon>
        <taxon>Pseudomonadota</taxon>
        <taxon>Betaproteobacteria</taxon>
        <taxon>Burkholderiales</taxon>
        <taxon>Alcaligenaceae</taxon>
        <taxon>Basilea</taxon>
    </lineage>
</organism>
<dbReference type="HOGENOM" id="CLU_039512_0_0_4"/>
<sequence>MQKSNIELLINKALTVLSQLEHFLPPLPTPTDWNAKAFRWEKKGHTAYLAPIHHLALIHPEDLHFVDKQKEAIDQNTYQFLQGLPANNVLMTGSRGTGKSSLVKAMLDKYANKGLRLIEIDKSDLKDLNQIITLVSGRPEKFIIFCDDLSFEEGEAGYKELKSILDGSVSASTENILIYATSNRRHLMPEKMQDNLDSHYVNGDLHPSESIEEKVSLSERFGLWLTFYSFTQDEYLNIVDYWLRQLNCPEQHISASHTEALQWATQRGSRSGRIARHFAKYWTAKYLQK</sequence>
<proteinExistence type="predicted"/>
<dbReference type="eggNOG" id="COG2607">
    <property type="taxonomic scope" value="Bacteria"/>
</dbReference>
<dbReference type="SUPFAM" id="SSF52540">
    <property type="entry name" value="P-loop containing nucleoside triphosphate hydrolases"/>
    <property type="match status" value="1"/>
</dbReference>
<accession>A0A077DCC7</accession>
<dbReference type="RefSeq" id="WP_038498614.1">
    <property type="nucleotide sequence ID" value="NZ_AFWK01000009.1"/>
</dbReference>
<dbReference type="InterPro" id="IPR027417">
    <property type="entry name" value="P-loop_NTPase"/>
</dbReference>
<keyword evidence="2" id="KW-1185">Reference proteome</keyword>
<dbReference type="EMBL" id="CP009238">
    <property type="protein sequence ID" value="AIL32264.1"/>
    <property type="molecule type" value="Genomic_DNA"/>
</dbReference>
<dbReference type="OrthoDB" id="9812140at2"/>
<dbReference type="Pfam" id="PF05673">
    <property type="entry name" value="DUF815"/>
    <property type="match status" value="1"/>
</dbReference>
<evidence type="ECO:0000313" key="1">
    <source>
        <dbReference type="EMBL" id="AIL32264.1"/>
    </source>
</evidence>
<gene>
    <name evidence="1" type="ORF">IX83_02090</name>
</gene>
<name>A0A077DCC7_9BURK</name>